<dbReference type="EC" id="2.7.7.49" evidence="1"/>
<comment type="caution">
    <text evidence="4">The sequence shown here is derived from an EMBL/GenBank/DDBJ whole genome shotgun (WGS) entry which is preliminary data.</text>
</comment>
<evidence type="ECO:0000256" key="2">
    <source>
        <dbReference type="SAM" id="MobiDB-lite"/>
    </source>
</evidence>
<dbReference type="EMBL" id="VTPC01000007">
    <property type="protein sequence ID" value="KAF2906159.1"/>
    <property type="molecule type" value="Genomic_DNA"/>
</dbReference>
<accession>A0A8K0DI35</accession>
<keyword evidence="5" id="KW-1185">Reference proteome</keyword>
<sequence length="324" mass="37666">MKYLPGSKSYAADFIENSSEEQESEQLSADIIHTVSIGMFSMSDQKVKEFQDETAKHDVLHVVKSYYQHGWPTKSSANDELKHYFELKNITVENNLVYYKKKLLVPKTLRKLMLQTLHETRLGLHKVIQVAKNNLHWPAMRADIENYVLQTDTRPPNVRENDIHTNQMVIYDQQAPDAHNHSSDISTVAEVHSAKTFDIQASDTRAIHLQSSEEQSVSLSEIVELPIIPPKTSKRNIRKRKSIILTSTPVKDQLEEKENRKIAKEEEIKKKSQKTQKKEINTKRPKRNDMKKETKRVLKNFSNIKDFNEPAPKKRGKKKKRKKM</sequence>
<dbReference type="PANTHER" id="PTHR37984:SF8">
    <property type="entry name" value="CCHC-TYPE DOMAIN-CONTAINING PROTEIN"/>
    <property type="match status" value="1"/>
</dbReference>
<dbReference type="AlphaFoldDB" id="A0A8K0DI35"/>
<name>A0A8K0DI35_IGNLU</name>
<dbReference type="Pfam" id="PF17921">
    <property type="entry name" value="Integrase_H2C2"/>
    <property type="match status" value="1"/>
</dbReference>
<gene>
    <name evidence="4" type="ORF">ILUMI_00017</name>
</gene>
<reference evidence="4" key="1">
    <citation type="submission" date="2019-08" db="EMBL/GenBank/DDBJ databases">
        <title>The genome of the North American firefly Photinus pyralis.</title>
        <authorList>
            <consortium name="Photinus pyralis genome working group"/>
            <person name="Fallon T.R."/>
            <person name="Sander Lower S.E."/>
            <person name="Weng J.-K."/>
        </authorList>
    </citation>
    <scope>NUCLEOTIDE SEQUENCE</scope>
    <source>
        <strain evidence="4">TRF0915ILg1</strain>
        <tissue evidence="4">Whole body</tissue>
    </source>
</reference>
<evidence type="ECO:0000313" key="5">
    <source>
        <dbReference type="Proteomes" id="UP000801492"/>
    </source>
</evidence>
<proteinExistence type="predicted"/>
<evidence type="ECO:0000256" key="1">
    <source>
        <dbReference type="ARBA" id="ARBA00012493"/>
    </source>
</evidence>
<feature type="compositionally biased region" description="Basic residues" evidence="2">
    <location>
        <begin position="313"/>
        <end position="324"/>
    </location>
</feature>
<dbReference type="InterPro" id="IPR050951">
    <property type="entry name" value="Retrovirus_Pol_polyprotein"/>
</dbReference>
<evidence type="ECO:0000259" key="3">
    <source>
        <dbReference type="Pfam" id="PF17921"/>
    </source>
</evidence>
<feature type="region of interest" description="Disordered" evidence="2">
    <location>
        <begin position="265"/>
        <end position="324"/>
    </location>
</feature>
<dbReference type="Gene3D" id="1.10.340.70">
    <property type="match status" value="1"/>
</dbReference>
<organism evidence="4 5">
    <name type="scientific">Ignelater luminosus</name>
    <name type="common">Cucubano</name>
    <name type="synonym">Pyrophorus luminosus</name>
    <dbReference type="NCBI Taxonomy" id="2038154"/>
    <lineage>
        <taxon>Eukaryota</taxon>
        <taxon>Metazoa</taxon>
        <taxon>Ecdysozoa</taxon>
        <taxon>Arthropoda</taxon>
        <taxon>Hexapoda</taxon>
        <taxon>Insecta</taxon>
        <taxon>Pterygota</taxon>
        <taxon>Neoptera</taxon>
        <taxon>Endopterygota</taxon>
        <taxon>Coleoptera</taxon>
        <taxon>Polyphaga</taxon>
        <taxon>Elateriformia</taxon>
        <taxon>Elateroidea</taxon>
        <taxon>Elateridae</taxon>
        <taxon>Agrypninae</taxon>
        <taxon>Pyrophorini</taxon>
        <taxon>Ignelater</taxon>
    </lineage>
</organism>
<evidence type="ECO:0000313" key="4">
    <source>
        <dbReference type="EMBL" id="KAF2906159.1"/>
    </source>
</evidence>
<feature type="compositionally biased region" description="Basic and acidic residues" evidence="2">
    <location>
        <begin position="265"/>
        <end position="296"/>
    </location>
</feature>
<protein>
    <recommendedName>
        <fullName evidence="1">RNA-directed DNA polymerase</fullName>
        <ecNumber evidence="1">2.7.7.49</ecNumber>
    </recommendedName>
</protein>
<dbReference type="InterPro" id="IPR041588">
    <property type="entry name" value="Integrase_H2C2"/>
</dbReference>
<feature type="domain" description="Integrase zinc-binding" evidence="3">
    <location>
        <begin position="105"/>
        <end position="149"/>
    </location>
</feature>
<dbReference type="GO" id="GO:0003964">
    <property type="term" value="F:RNA-directed DNA polymerase activity"/>
    <property type="evidence" value="ECO:0007669"/>
    <property type="project" value="UniProtKB-EC"/>
</dbReference>
<dbReference type="PANTHER" id="PTHR37984">
    <property type="entry name" value="PROTEIN CBG26694"/>
    <property type="match status" value="1"/>
</dbReference>
<dbReference type="OrthoDB" id="8194222at2759"/>
<dbReference type="Proteomes" id="UP000801492">
    <property type="component" value="Unassembled WGS sequence"/>
</dbReference>